<dbReference type="GO" id="GO:0180022">
    <property type="term" value="C:RQC-trigger complex"/>
    <property type="evidence" value="ECO:0007669"/>
    <property type="project" value="InterPro"/>
</dbReference>
<feature type="region of interest" description="Disordered" evidence="1">
    <location>
        <begin position="62"/>
        <end position="118"/>
    </location>
</feature>
<dbReference type="GO" id="GO:0045893">
    <property type="term" value="P:positive regulation of DNA-templated transcription"/>
    <property type="evidence" value="ECO:0007669"/>
    <property type="project" value="TreeGrafter"/>
</dbReference>
<dbReference type="Pfam" id="PF06221">
    <property type="entry name" value="zf-C2HC5"/>
    <property type="match status" value="1"/>
</dbReference>
<comment type="caution">
    <text evidence="3">The sequence shown here is derived from an EMBL/GenBank/DDBJ whole genome shotgun (WGS) entry which is preliminary data.</text>
</comment>
<feature type="compositionally biased region" description="Basic and acidic residues" evidence="1">
    <location>
        <begin position="307"/>
        <end position="322"/>
    </location>
</feature>
<feature type="region of interest" description="Disordered" evidence="1">
    <location>
        <begin position="424"/>
        <end position="520"/>
    </location>
</feature>
<keyword evidence="4" id="KW-1185">Reference proteome</keyword>
<evidence type="ECO:0000259" key="2">
    <source>
        <dbReference type="Pfam" id="PF06221"/>
    </source>
</evidence>
<dbReference type="GO" id="GO:0008270">
    <property type="term" value="F:zinc ion binding"/>
    <property type="evidence" value="ECO:0007669"/>
    <property type="project" value="InterPro"/>
</dbReference>
<feature type="compositionally biased region" description="Polar residues" evidence="1">
    <location>
        <begin position="212"/>
        <end position="223"/>
    </location>
</feature>
<feature type="region of interest" description="Disordered" evidence="1">
    <location>
        <begin position="307"/>
        <end position="334"/>
    </location>
</feature>
<evidence type="ECO:0000313" key="3">
    <source>
        <dbReference type="EMBL" id="RJE18098.1"/>
    </source>
</evidence>
<feature type="compositionally biased region" description="Acidic residues" evidence="1">
    <location>
        <begin position="432"/>
        <end position="451"/>
    </location>
</feature>
<gene>
    <name evidence="3" type="ORF">PHISCL_09566</name>
</gene>
<dbReference type="GO" id="GO:0072344">
    <property type="term" value="P:rescue of stalled ribosome"/>
    <property type="evidence" value="ECO:0007669"/>
    <property type="project" value="InterPro"/>
</dbReference>
<protein>
    <submittedName>
        <fullName evidence="3">C2HC5 finger protein</fullName>
    </submittedName>
</protein>
<feature type="domain" description="TRIP4/RQT4 C2HC5-type zinc finger" evidence="2">
    <location>
        <begin position="248"/>
        <end position="300"/>
    </location>
</feature>
<evidence type="ECO:0000256" key="1">
    <source>
        <dbReference type="SAM" id="MobiDB-lite"/>
    </source>
</evidence>
<organism evidence="3 4">
    <name type="scientific">Aspergillus sclerotialis</name>
    <dbReference type="NCBI Taxonomy" id="2070753"/>
    <lineage>
        <taxon>Eukaryota</taxon>
        <taxon>Fungi</taxon>
        <taxon>Dikarya</taxon>
        <taxon>Ascomycota</taxon>
        <taxon>Pezizomycotina</taxon>
        <taxon>Eurotiomycetes</taxon>
        <taxon>Eurotiomycetidae</taxon>
        <taxon>Eurotiales</taxon>
        <taxon>Aspergillaceae</taxon>
        <taxon>Aspergillus</taxon>
        <taxon>Aspergillus subgen. Polypaecilum</taxon>
    </lineage>
</organism>
<feature type="compositionally biased region" description="Low complexity" evidence="1">
    <location>
        <begin position="68"/>
        <end position="83"/>
    </location>
</feature>
<dbReference type="InterPro" id="IPR039128">
    <property type="entry name" value="TRIP4-like"/>
</dbReference>
<dbReference type="Proteomes" id="UP000266188">
    <property type="component" value="Unassembled WGS sequence"/>
</dbReference>
<name>A0A3A2Z4U2_9EURO</name>
<feature type="region of interest" description="Disordered" evidence="1">
    <location>
        <begin position="160"/>
        <end position="223"/>
    </location>
</feature>
<dbReference type="STRING" id="2070753.A0A3A2Z4U2"/>
<dbReference type="AlphaFoldDB" id="A0A3A2Z4U2"/>
<feature type="compositionally biased region" description="Low complexity" evidence="1">
    <location>
        <begin position="160"/>
        <end position="176"/>
    </location>
</feature>
<accession>A0A3A2Z4U2</accession>
<reference evidence="4" key="1">
    <citation type="submission" date="2017-02" db="EMBL/GenBank/DDBJ databases">
        <authorList>
            <person name="Tafer H."/>
            <person name="Lopandic K."/>
        </authorList>
    </citation>
    <scope>NUCLEOTIDE SEQUENCE [LARGE SCALE GENOMIC DNA]</scope>
    <source>
        <strain evidence="4">CBS 366.77</strain>
    </source>
</reference>
<feature type="compositionally biased region" description="Basic residues" evidence="1">
    <location>
        <begin position="201"/>
        <end position="210"/>
    </location>
</feature>
<dbReference type="EMBL" id="MVGC01000625">
    <property type="protein sequence ID" value="RJE18098.1"/>
    <property type="molecule type" value="Genomic_DNA"/>
</dbReference>
<dbReference type="OrthoDB" id="338816at2759"/>
<dbReference type="InterPro" id="IPR009349">
    <property type="entry name" value="TRIP4/RQT4_C2HC5_Znf"/>
</dbReference>
<proteinExistence type="predicted"/>
<evidence type="ECO:0000313" key="4">
    <source>
        <dbReference type="Proteomes" id="UP000266188"/>
    </source>
</evidence>
<dbReference type="PANTHER" id="PTHR12963:SF4">
    <property type="entry name" value="ACTIVATING SIGNAL COINTEGRATOR 1"/>
    <property type="match status" value="1"/>
</dbReference>
<dbReference type="PANTHER" id="PTHR12963">
    <property type="entry name" value="THYROID RECEPTOR INTERACTING PROTEIN RELATED"/>
    <property type="match status" value="1"/>
</dbReference>
<dbReference type="GO" id="GO:0005634">
    <property type="term" value="C:nucleus"/>
    <property type="evidence" value="ECO:0007669"/>
    <property type="project" value="InterPro"/>
</dbReference>
<sequence length="520" mass="56467">MSNQSLITWGLPRLSQLLPLDEDSLTQIITYSATLSKEASADHLKNLLGDSPAALEFITSFNSRRAQRSSSPDRPPTSTSATETKSESRAKKTKKTKPPLHTTGPPRRPENYGNVAGGYMKADRDEEYIAAASSRKQDTGKGTGVGALELSTEPAALQLPFQSSSPSTSRAQSPAPNQSTKPPPSASGPMVSDLLPNVKSKTAKQSRHGTPRTASPSKGSLTTNNINDLTAAIAALEVSTNPTLGKGRQKCTCYASIHPLFTPAPNCLNCGKIICALEGLQPCSFCGTPLLSADEIQSMIRELRAERGQEKMRAHNEGHQRDSSPGVGSSNQLDAAKAHRDKLLQFQAQNAKRTRVVDEAADFETPNLAATLWMSPAQRALALKKQQRVLREMEDKARPEWEKKKTIMSLDIKGGRVTRVYQSAGEAAPSSEDAEAEAEAEAMAEEDMTLEEDGKPGSGRAFSRNPLLAAGGLMRPVWKNPEGKEVQSRRDKKQTWRRVQDDRDDNEQWILDGGLHGYTS</sequence>